<dbReference type="Pfam" id="PF04827">
    <property type="entry name" value="Plant_tran"/>
    <property type="match status" value="1"/>
</dbReference>
<evidence type="ECO:0000313" key="1">
    <source>
        <dbReference type="EMBL" id="GEU72176.1"/>
    </source>
</evidence>
<dbReference type="AlphaFoldDB" id="A0A6L2MDV2"/>
<proteinExistence type="predicted"/>
<dbReference type="PANTHER" id="PTHR47150:SF4">
    <property type="entry name" value="HARBINGER TRANSPOSASE-DERIVED PROTEIN-RELATED"/>
    <property type="match status" value="1"/>
</dbReference>
<reference evidence="1" key="1">
    <citation type="journal article" date="2019" name="Sci. Rep.">
        <title>Draft genome of Tanacetum cinerariifolium, the natural source of mosquito coil.</title>
        <authorList>
            <person name="Yamashiro T."/>
            <person name="Shiraishi A."/>
            <person name="Satake H."/>
            <person name="Nakayama K."/>
        </authorList>
    </citation>
    <scope>NUCLEOTIDE SEQUENCE</scope>
</reference>
<accession>A0A6L2MDV2</accession>
<comment type="caution">
    <text evidence="1">The sequence shown here is derived from an EMBL/GenBank/DDBJ whole genome shotgun (WGS) entry which is preliminary data.</text>
</comment>
<sequence length="471" mass="53989">MNSYTFMGIDLEEVISRKKTFIKRVIEFIKRRQRANRLTRNNINRDRSGAHERLVPTSFSEDPMYGELKFRKTFRMAHPLFNEIVTAVIDHDRFFRSNMDCAGRQCISRTSRTALDHFCQAVMEIYGPKFLRKPTVTDIEKLYLHHEEKHGFSRMLGSLDCTDWEWFGCPYAFKAHYVRRDHGLNPFIFLEAVASQDLWIWHAIFGVAGSNNDINVLYQSPLFNDLKTGRALEIPFVANGVTYESGYSLVDGIYPELTPLVKTIPEPVDDDHKRILYKQKHESARKDVERAFDSDWLPPVLPPALERINQFLLFGASCLPAERSLGSGPNSSWRLSSSIGSAAFHLGIVMENVAVVMVMVKNIVVEYFLDSRNFRSRMVVVDDTPIVIDKLVQVTFAFQKEDTIARKNLSFVNLGVFDVKNVLKNDYRGLGFKPRREGFLSGAKKEWGLSPKANVRVLHTAQLDVTISSNH</sequence>
<dbReference type="PANTHER" id="PTHR47150">
    <property type="entry name" value="OS12G0169200 PROTEIN"/>
    <property type="match status" value="1"/>
</dbReference>
<evidence type="ECO:0008006" key="2">
    <source>
        <dbReference type="Google" id="ProtNLM"/>
    </source>
</evidence>
<dbReference type="InterPro" id="IPR006912">
    <property type="entry name" value="Harbinger_derived_prot"/>
</dbReference>
<protein>
    <recommendedName>
        <fullName evidence="2">Protein ALP1-like</fullName>
    </recommendedName>
</protein>
<dbReference type="EMBL" id="BKCJ010006439">
    <property type="protein sequence ID" value="GEU72176.1"/>
    <property type="molecule type" value="Genomic_DNA"/>
</dbReference>
<name>A0A6L2MDV2_TANCI</name>
<gene>
    <name evidence="1" type="ORF">Tci_044154</name>
</gene>
<organism evidence="1">
    <name type="scientific">Tanacetum cinerariifolium</name>
    <name type="common">Dalmatian daisy</name>
    <name type="synonym">Chrysanthemum cinerariifolium</name>
    <dbReference type="NCBI Taxonomy" id="118510"/>
    <lineage>
        <taxon>Eukaryota</taxon>
        <taxon>Viridiplantae</taxon>
        <taxon>Streptophyta</taxon>
        <taxon>Embryophyta</taxon>
        <taxon>Tracheophyta</taxon>
        <taxon>Spermatophyta</taxon>
        <taxon>Magnoliopsida</taxon>
        <taxon>eudicotyledons</taxon>
        <taxon>Gunneridae</taxon>
        <taxon>Pentapetalae</taxon>
        <taxon>asterids</taxon>
        <taxon>campanulids</taxon>
        <taxon>Asterales</taxon>
        <taxon>Asteraceae</taxon>
        <taxon>Asteroideae</taxon>
        <taxon>Anthemideae</taxon>
        <taxon>Anthemidinae</taxon>
        <taxon>Tanacetum</taxon>
    </lineage>
</organism>